<evidence type="ECO:0000259" key="12">
    <source>
        <dbReference type="PROSITE" id="PS50112"/>
    </source>
</evidence>
<dbReference type="SMART" id="SM00388">
    <property type="entry name" value="HisKA"/>
    <property type="match status" value="1"/>
</dbReference>
<dbReference type="GO" id="GO:0000155">
    <property type="term" value="F:phosphorelay sensor kinase activity"/>
    <property type="evidence" value="ECO:0007669"/>
    <property type="project" value="InterPro"/>
</dbReference>
<dbReference type="PROSITE" id="PS50112">
    <property type="entry name" value="PAS"/>
    <property type="match status" value="1"/>
</dbReference>
<dbReference type="PANTHER" id="PTHR43047:SF72">
    <property type="entry name" value="OSMOSENSING HISTIDINE PROTEIN KINASE SLN1"/>
    <property type="match status" value="1"/>
</dbReference>
<evidence type="ECO:0000256" key="7">
    <source>
        <dbReference type="ARBA" id="ARBA00022777"/>
    </source>
</evidence>
<dbReference type="Gene3D" id="1.10.287.130">
    <property type="match status" value="1"/>
</dbReference>
<dbReference type="PRINTS" id="PR00344">
    <property type="entry name" value="BCTRLSENSOR"/>
</dbReference>
<evidence type="ECO:0000256" key="6">
    <source>
        <dbReference type="ARBA" id="ARBA00022741"/>
    </source>
</evidence>
<comment type="subcellular location">
    <subcellularLocation>
        <location evidence="2">Cell membrane</location>
        <topology evidence="2">Multi-pass membrane protein</topology>
    </subcellularLocation>
</comment>
<evidence type="ECO:0000256" key="9">
    <source>
        <dbReference type="ARBA" id="ARBA00023012"/>
    </source>
</evidence>
<dbReference type="SUPFAM" id="SSF55785">
    <property type="entry name" value="PYP-like sensor domain (PAS domain)"/>
    <property type="match status" value="2"/>
</dbReference>
<dbReference type="CDD" id="cd00130">
    <property type="entry name" value="PAS"/>
    <property type="match status" value="2"/>
</dbReference>
<dbReference type="InterPro" id="IPR036097">
    <property type="entry name" value="HisK_dim/P_sf"/>
</dbReference>
<dbReference type="InterPro" id="IPR003661">
    <property type="entry name" value="HisK_dim/P_dom"/>
</dbReference>
<keyword evidence="5 13" id="KW-0808">Transferase</keyword>
<dbReference type="SUPFAM" id="SSF47384">
    <property type="entry name" value="Homodimeric domain of signal transducing histidine kinase"/>
    <property type="match status" value="1"/>
</dbReference>
<feature type="domain" description="Histidine kinase" evidence="11">
    <location>
        <begin position="507"/>
        <end position="721"/>
    </location>
</feature>
<gene>
    <name evidence="13" type="primary">yycG_4</name>
    <name evidence="13" type="ORF">NCTC13163_02800</name>
</gene>
<dbReference type="SMART" id="SM00387">
    <property type="entry name" value="HATPase_c"/>
    <property type="match status" value="1"/>
</dbReference>
<dbReference type="Gene3D" id="3.30.450.20">
    <property type="entry name" value="PAS domain"/>
    <property type="match status" value="3"/>
</dbReference>
<evidence type="ECO:0000256" key="5">
    <source>
        <dbReference type="ARBA" id="ARBA00022679"/>
    </source>
</evidence>
<evidence type="ECO:0000256" key="10">
    <source>
        <dbReference type="ARBA" id="ARBA00023136"/>
    </source>
</evidence>
<keyword evidence="8" id="KW-0067">ATP-binding</keyword>
<dbReference type="NCBIfam" id="TIGR00229">
    <property type="entry name" value="sensory_box"/>
    <property type="match status" value="1"/>
</dbReference>
<name>A0A377FY49_9BACL</name>
<dbReference type="STRING" id="1397694.GCA_000702585_00224"/>
<comment type="catalytic activity">
    <reaction evidence="1">
        <text>ATP + protein L-histidine = ADP + protein N-phospho-L-histidine.</text>
        <dbReference type="EC" id="2.7.13.3"/>
    </reaction>
</comment>
<keyword evidence="7 13" id="KW-0418">Kinase</keyword>
<dbReference type="InterPro" id="IPR004358">
    <property type="entry name" value="Sig_transdc_His_kin-like_C"/>
</dbReference>
<dbReference type="Proteomes" id="UP000254060">
    <property type="component" value="Unassembled WGS sequence"/>
</dbReference>
<dbReference type="InterPro" id="IPR001610">
    <property type="entry name" value="PAC"/>
</dbReference>
<keyword evidence="9" id="KW-0902">Two-component regulatory system</keyword>
<evidence type="ECO:0000256" key="4">
    <source>
        <dbReference type="ARBA" id="ARBA00022553"/>
    </source>
</evidence>
<keyword evidence="10" id="KW-0472">Membrane</keyword>
<evidence type="ECO:0000256" key="2">
    <source>
        <dbReference type="ARBA" id="ARBA00004651"/>
    </source>
</evidence>
<dbReference type="SMART" id="SM00086">
    <property type="entry name" value="PAC"/>
    <property type="match status" value="2"/>
</dbReference>
<dbReference type="FunFam" id="1.10.287.130:FF:000001">
    <property type="entry name" value="Two-component sensor histidine kinase"/>
    <property type="match status" value="1"/>
</dbReference>
<dbReference type="EMBL" id="UGGP01000001">
    <property type="protein sequence ID" value="STO09365.1"/>
    <property type="molecule type" value="Genomic_DNA"/>
</dbReference>
<dbReference type="Gene3D" id="3.30.565.10">
    <property type="entry name" value="Histidine kinase-like ATPase, C-terminal domain"/>
    <property type="match status" value="1"/>
</dbReference>
<dbReference type="InterPro" id="IPR000014">
    <property type="entry name" value="PAS"/>
</dbReference>
<reference evidence="13 14" key="1">
    <citation type="submission" date="2018-06" db="EMBL/GenBank/DDBJ databases">
        <authorList>
            <consortium name="Pathogen Informatics"/>
            <person name="Doyle S."/>
        </authorList>
    </citation>
    <scope>NUCLEOTIDE SEQUENCE [LARGE SCALE GENOMIC DNA]</scope>
    <source>
        <strain evidence="13 14">NCTC13163</strain>
    </source>
</reference>
<dbReference type="CDD" id="cd00082">
    <property type="entry name" value="HisKA"/>
    <property type="match status" value="1"/>
</dbReference>
<dbReference type="InterPro" id="IPR003594">
    <property type="entry name" value="HATPase_dom"/>
</dbReference>
<dbReference type="EC" id="2.7.13.3" evidence="3"/>
<accession>A0A377FY49</accession>
<keyword evidence="4" id="KW-0597">Phosphoprotein</keyword>
<dbReference type="PROSITE" id="PS50109">
    <property type="entry name" value="HIS_KIN"/>
    <property type="match status" value="1"/>
</dbReference>
<dbReference type="OrthoDB" id="9813151at2"/>
<evidence type="ECO:0000256" key="1">
    <source>
        <dbReference type="ARBA" id="ARBA00000085"/>
    </source>
</evidence>
<keyword evidence="6" id="KW-0547">Nucleotide-binding</keyword>
<dbReference type="Pfam" id="PF00512">
    <property type="entry name" value="HisKA"/>
    <property type="match status" value="1"/>
</dbReference>
<dbReference type="AlphaFoldDB" id="A0A377FY49"/>
<dbReference type="PANTHER" id="PTHR43047">
    <property type="entry name" value="TWO-COMPONENT HISTIDINE PROTEIN KINASE"/>
    <property type="match status" value="1"/>
</dbReference>
<feature type="domain" description="PAS" evidence="12">
    <location>
        <begin position="106"/>
        <end position="150"/>
    </location>
</feature>
<dbReference type="GO" id="GO:0009927">
    <property type="term" value="F:histidine phosphotransfer kinase activity"/>
    <property type="evidence" value="ECO:0007669"/>
    <property type="project" value="TreeGrafter"/>
</dbReference>
<dbReference type="CDD" id="cd16922">
    <property type="entry name" value="HATPase_EvgS-ArcB-TorS-like"/>
    <property type="match status" value="1"/>
</dbReference>
<dbReference type="InterPro" id="IPR035965">
    <property type="entry name" value="PAS-like_dom_sf"/>
</dbReference>
<dbReference type="GO" id="GO:0006355">
    <property type="term" value="P:regulation of DNA-templated transcription"/>
    <property type="evidence" value="ECO:0007669"/>
    <property type="project" value="InterPro"/>
</dbReference>
<proteinExistence type="predicted"/>
<dbReference type="FunFam" id="3.30.565.10:FF:000006">
    <property type="entry name" value="Sensor histidine kinase WalK"/>
    <property type="match status" value="1"/>
</dbReference>
<organism evidence="13 14">
    <name type="scientific">Exiguobacterium aurantiacum</name>
    <dbReference type="NCBI Taxonomy" id="33987"/>
    <lineage>
        <taxon>Bacteria</taxon>
        <taxon>Bacillati</taxon>
        <taxon>Bacillota</taxon>
        <taxon>Bacilli</taxon>
        <taxon>Bacillales</taxon>
        <taxon>Bacillales Family XII. Incertae Sedis</taxon>
        <taxon>Exiguobacterium</taxon>
    </lineage>
</organism>
<dbReference type="InterPro" id="IPR013767">
    <property type="entry name" value="PAS_fold"/>
</dbReference>
<evidence type="ECO:0000313" key="13">
    <source>
        <dbReference type="EMBL" id="STO09365.1"/>
    </source>
</evidence>
<dbReference type="InterPro" id="IPR036890">
    <property type="entry name" value="HATPase_C_sf"/>
</dbReference>
<dbReference type="InterPro" id="IPR005467">
    <property type="entry name" value="His_kinase_dom"/>
</dbReference>
<dbReference type="GO" id="GO:0005524">
    <property type="term" value="F:ATP binding"/>
    <property type="evidence" value="ECO:0007669"/>
    <property type="project" value="UniProtKB-KW"/>
</dbReference>
<dbReference type="Pfam" id="PF02518">
    <property type="entry name" value="HATPase_c"/>
    <property type="match status" value="1"/>
</dbReference>
<evidence type="ECO:0000256" key="3">
    <source>
        <dbReference type="ARBA" id="ARBA00012438"/>
    </source>
</evidence>
<protein>
    <recommendedName>
        <fullName evidence="3">histidine kinase</fullName>
        <ecNumber evidence="3">2.7.13.3</ecNumber>
    </recommendedName>
</protein>
<evidence type="ECO:0000256" key="8">
    <source>
        <dbReference type="ARBA" id="ARBA00022840"/>
    </source>
</evidence>
<dbReference type="Pfam" id="PF00989">
    <property type="entry name" value="PAS"/>
    <property type="match status" value="2"/>
</dbReference>
<dbReference type="RefSeq" id="WP_029333795.1">
    <property type="nucleotide sequence ID" value="NZ_UGGP01000001.1"/>
</dbReference>
<dbReference type="SMART" id="SM00091">
    <property type="entry name" value="PAS"/>
    <property type="match status" value="4"/>
</dbReference>
<dbReference type="GO" id="GO:0005886">
    <property type="term" value="C:plasma membrane"/>
    <property type="evidence" value="ECO:0007669"/>
    <property type="project" value="UniProtKB-SubCell"/>
</dbReference>
<dbReference type="SUPFAM" id="SSF55874">
    <property type="entry name" value="ATPase domain of HSP90 chaperone/DNA topoisomerase II/histidine kinase"/>
    <property type="match status" value="1"/>
</dbReference>
<evidence type="ECO:0000259" key="11">
    <source>
        <dbReference type="PROSITE" id="PS50109"/>
    </source>
</evidence>
<evidence type="ECO:0000313" key="14">
    <source>
        <dbReference type="Proteomes" id="UP000254060"/>
    </source>
</evidence>
<sequence length="724" mass="84315">MEKRVHLQNDLLHALPYGVALIQTDGTIVQANRPFLEQFPEDLQTRSNVFHMVNQSPITMELSSRMEQGLPWTYEMPTIRIHAIPNGDVYILSIEPLPLDTRVTVQHNAFEAMMHTELDMAMIMTDANLLINRFNKGATELFGYAPHEVLYEMTPFALFESRELSEKRTHYQDETERLLSFEQMLRVALDRGDREWKFQRKDRTHFVGKLFMHPVYEQARVIGFFFFVFDVSPEIALKGELLHKEQRYRMFAESVIEAVLFHEDGTILDANKATETIFRIPSEEMVGRQTIEFIAEGYRADVLRRIRNHIQTPYEVIGRREDGTFLEMEVYPKEVTYQGQTLRVAVMRDISDRKKVERMLEREKNAIARQRDIIQSILQASNEAFVLTESNGSVLFMNVHARRLLDLPGIAPNKMQERIPLLTTFRPRDRTEMLKKIDLLLDGSAREVSMRFSIPQPNDRDEQYYEMYATGMDTKRQIGVDSGFLFVFRNRTEEERMDQIKNELVSTVSHELRTPLSSLSGYIELMLNRELTADKRERYLKTMAKEAKRLTDLLNDFLDIQRMEDGNQEYKQDHFILNDLVRDVVERFRETNDHSIHFDDADETLPLIADQDRIEQVIINLLSNAIKYSPNHREIEVRVRREHNQAHVSVQDFGIGIPEHAFEELFKKFYRVDNSDTRQIGGTGLGLSICKEIIESHGGSIEVESTVGVGSTFTFTLDLAEETI</sequence>